<proteinExistence type="predicted"/>
<gene>
    <name evidence="2" type="ORF">L211DRAFT_838582</name>
</gene>
<dbReference type="GO" id="GO:0016020">
    <property type="term" value="C:membrane"/>
    <property type="evidence" value="ECO:0007669"/>
    <property type="project" value="TreeGrafter"/>
</dbReference>
<dbReference type="AlphaFoldDB" id="A0A3N4LKV4"/>
<dbReference type="Gene3D" id="2.60.200.40">
    <property type="match status" value="1"/>
</dbReference>
<dbReference type="GO" id="GO:0001727">
    <property type="term" value="F:lipid kinase activity"/>
    <property type="evidence" value="ECO:0007669"/>
    <property type="project" value="TreeGrafter"/>
</dbReference>
<dbReference type="Proteomes" id="UP000267821">
    <property type="component" value="Unassembled WGS sequence"/>
</dbReference>
<dbReference type="InParanoid" id="A0A3N4LKV4"/>
<dbReference type="InterPro" id="IPR001206">
    <property type="entry name" value="Diacylglycerol_kinase_cat_dom"/>
</dbReference>
<protein>
    <recommendedName>
        <fullName evidence="1">DAGKc domain-containing protein</fullName>
    </recommendedName>
</protein>
<dbReference type="GO" id="GO:0046512">
    <property type="term" value="P:sphingosine biosynthetic process"/>
    <property type="evidence" value="ECO:0007669"/>
    <property type="project" value="TreeGrafter"/>
</dbReference>
<evidence type="ECO:0000313" key="3">
    <source>
        <dbReference type="Proteomes" id="UP000267821"/>
    </source>
</evidence>
<reference evidence="2 3" key="1">
    <citation type="journal article" date="2018" name="Nat. Ecol. Evol.">
        <title>Pezizomycetes genomes reveal the molecular basis of ectomycorrhizal truffle lifestyle.</title>
        <authorList>
            <person name="Murat C."/>
            <person name="Payen T."/>
            <person name="Noel B."/>
            <person name="Kuo A."/>
            <person name="Morin E."/>
            <person name="Chen J."/>
            <person name="Kohler A."/>
            <person name="Krizsan K."/>
            <person name="Balestrini R."/>
            <person name="Da Silva C."/>
            <person name="Montanini B."/>
            <person name="Hainaut M."/>
            <person name="Levati E."/>
            <person name="Barry K.W."/>
            <person name="Belfiori B."/>
            <person name="Cichocki N."/>
            <person name="Clum A."/>
            <person name="Dockter R.B."/>
            <person name="Fauchery L."/>
            <person name="Guy J."/>
            <person name="Iotti M."/>
            <person name="Le Tacon F."/>
            <person name="Lindquist E.A."/>
            <person name="Lipzen A."/>
            <person name="Malagnac F."/>
            <person name="Mello A."/>
            <person name="Molinier V."/>
            <person name="Miyauchi S."/>
            <person name="Poulain J."/>
            <person name="Riccioni C."/>
            <person name="Rubini A."/>
            <person name="Sitrit Y."/>
            <person name="Splivallo R."/>
            <person name="Traeger S."/>
            <person name="Wang M."/>
            <person name="Zifcakova L."/>
            <person name="Wipf D."/>
            <person name="Zambonelli A."/>
            <person name="Paolocci F."/>
            <person name="Nowrousian M."/>
            <person name="Ottonello S."/>
            <person name="Baldrian P."/>
            <person name="Spatafora J.W."/>
            <person name="Henrissat B."/>
            <person name="Nagy L.G."/>
            <person name="Aury J.M."/>
            <person name="Wincker P."/>
            <person name="Grigoriev I.V."/>
            <person name="Bonfante P."/>
            <person name="Martin F.M."/>
        </authorList>
    </citation>
    <scope>NUCLEOTIDE SEQUENCE [LARGE SCALE GENOMIC DNA]</scope>
    <source>
        <strain evidence="2 3">ATCC MYA-4762</strain>
    </source>
</reference>
<dbReference type="SUPFAM" id="SSF111331">
    <property type="entry name" value="NAD kinase/diacylglycerol kinase-like"/>
    <property type="match status" value="1"/>
</dbReference>
<dbReference type="PANTHER" id="PTHR12358:SF108">
    <property type="entry name" value="DAGKC DOMAIN-CONTAINING PROTEIN"/>
    <property type="match status" value="1"/>
</dbReference>
<name>A0A3N4LKV4_9PEZI</name>
<dbReference type="GO" id="GO:0005737">
    <property type="term" value="C:cytoplasm"/>
    <property type="evidence" value="ECO:0007669"/>
    <property type="project" value="TreeGrafter"/>
</dbReference>
<dbReference type="EMBL" id="ML121546">
    <property type="protein sequence ID" value="RPB23440.1"/>
    <property type="molecule type" value="Genomic_DNA"/>
</dbReference>
<evidence type="ECO:0000313" key="2">
    <source>
        <dbReference type="EMBL" id="RPB23440.1"/>
    </source>
</evidence>
<dbReference type="InterPro" id="IPR017438">
    <property type="entry name" value="ATP-NAD_kinase_N"/>
</dbReference>
<accession>A0A3N4LKV4</accession>
<dbReference type="OrthoDB" id="3853857at2759"/>
<evidence type="ECO:0000259" key="1">
    <source>
        <dbReference type="Pfam" id="PF00781"/>
    </source>
</evidence>
<dbReference type="Gene3D" id="3.40.50.10330">
    <property type="entry name" value="Probable inorganic polyphosphate/atp-NAD kinase, domain 1"/>
    <property type="match status" value="1"/>
</dbReference>
<dbReference type="Pfam" id="PF00781">
    <property type="entry name" value="DAGK_cat"/>
    <property type="match status" value="1"/>
</dbReference>
<organism evidence="2 3">
    <name type="scientific">Terfezia boudieri ATCC MYA-4762</name>
    <dbReference type="NCBI Taxonomy" id="1051890"/>
    <lineage>
        <taxon>Eukaryota</taxon>
        <taxon>Fungi</taxon>
        <taxon>Dikarya</taxon>
        <taxon>Ascomycota</taxon>
        <taxon>Pezizomycotina</taxon>
        <taxon>Pezizomycetes</taxon>
        <taxon>Pezizales</taxon>
        <taxon>Pezizaceae</taxon>
        <taxon>Terfezia</taxon>
    </lineage>
</organism>
<keyword evidence="3" id="KW-1185">Reference proteome</keyword>
<dbReference type="InterPro" id="IPR050187">
    <property type="entry name" value="Lipid_Phosphate_FormReg"/>
</dbReference>
<sequence>MTPHCTNGFVNGCPVRFEYNSPASASTLNVDFKEGTISLSIPNSELIALLEQGNGKYVLLFSGDEKKLSGSNVLNDIPNYVPGQLQVVTPPQELVDSLLFPREKCPEWLDITGGRSELTVIVSTGGGVNGKSKAEVLYETLVRPVLKEIGLFEGSAGEVESSSAKYSVFYTTSQYSIEEFLKKFHTSHSQRPTPTLLLLSGDTSLFEVLNYLPNPLPPSLPKLYLSILPTGTGNALCSSIYLEYHPLSSLLLGSPQNLPLFHAQFSPDSLLLSQSGKHPIPGRGLYGAVVLSWAFHASLVADSDAPSYRAKYPGTQRFQVAARENLTPRPHLYNGRISVQRQPNGPWEDLQKELLGDRGYWYFLATLVSRLEATFLINPLGEPLDGKLRVVHFSKLPTPAGADMEANTADTKSIIQAMEAAYDQGKHVELPGVVYERDGVEGVRVQVDEEDYVFEGEGAAERGRERWRRICIDGAIVELQRGGWVEIRRIPQGLEGVKLVWRS</sequence>
<feature type="domain" description="DAGKc" evidence="1">
    <location>
        <begin position="160"/>
        <end position="244"/>
    </location>
</feature>
<dbReference type="InterPro" id="IPR016064">
    <property type="entry name" value="NAD/diacylglycerol_kinase_sf"/>
</dbReference>
<dbReference type="PANTHER" id="PTHR12358">
    <property type="entry name" value="SPHINGOSINE KINASE"/>
    <property type="match status" value="1"/>
</dbReference>